<feature type="transmembrane region" description="Helical" evidence="2">
    <location>
        <begin position="133"/>
        <end position="152"/>
    </location>
</feature>
<dbReference type="KEGG" id="mbr:MONBRDRAFT_12377"/>
<dbReference type="RefSeq" id="XP_001750251.1">
    <property type="nucleotide sequence ID" value="XM_001750199.1"/>
</dbReference>
<feature type="region of interest" description="Disordered" evidence="1">
    <location>
        <begin position="19"/>
        <end position="40"/>
    </location>
</feature>
<accession>A9VC32</accession>
<evidence type="ECO:0000256" key="1">
    <source>
        <dbReference type="SAM" id="MobiDB-lite"/>
    </source>
</evidence>
<evidence type="ECO:0000256" key="2">
    <source>
        <dbReference type="SAM" id="Phobius"/>
    </source>
</evidence>
<dbReference type="GeneID" id="5895552"/>
<keyword evidence="4" id="KW-1185">Reference proteome</keyword>
<proteinExistence type="predicted"/>
<keyword evidence="2" id="KW-1133">Transmembrane helix</keyword>
<organism evidence="3 4">
    <name type="scientific">Monosiga brevicollis</name>
    <name type="common">Choanoflagellate</name>
    <dbReference type="NCBI Taxonomy" id="81824"/>
    <lineage>
        <taxon>Eukaryota</taxon>
        <taxon>Choanoflagellata</taxon>
        <taxon>Craspedida</taxon>
        <taxon>Salpingoecidae</taxon>
        <taxon>Monosiga</taxon>
    </lineage>
</organism>
<name>A9VC32_MONBE</name>
<dbReference type="Proteomes" id="UP000001357">
    <property type="component" value="Unassembled WGS sequence"/>
</dbReference>
<dbReference type="AlphaFoldDB" id="A9VC32"/>
<evidence type="ECO:0000313" key="4">
    <source>
        <dbReference type="Proteomes" id="UP000001357"/>
    </source>
</evidence>
<keyword evidence="2" id="KW-0812">Transmembrane</keyword>
<keyword evidence="2" id="KW-0472">Membrane</keyword>
<dbReference type="EMBL" id="CH991579">
    <property type="protein sequence ID" value="EDQ84910.1"/>
    <property type="molecule type" value="Genomic_DNA"/>
</dbReference>
<gene>
    <name evidence="3" type="ORF">MONBRDRAFT_12377</name>
</gene>
<dbReference type="InParanoid" id="A9VC32"/>
<sequence length="154" mass="17546">MSRRFDREVQQLQLLRPGEQAKVAKQTSRELKAQDDATQDEPSAHCYRNEEFWNTDKLCCGAKRRTFCYKITGSIDGVRVATFVTAALVIMMRPALLALETKGITLFAFRTWNSVRIAIRTSKIANNVEKARVATFMIAALMMVVWPHLFAFEA</sequence>
<protein>
    <submittedName>
        <fullName evidence="3">Uncharacterized protein</fullName>
    </submittedName>
</protein>
<evidence type="ECO:0000313" key="3">
    <source>
        <dbReference type="EMBL" id="EDQ84910.1"/>
    </source>
</evidence>
<reference evidence="3 4" key="1">
    <citation type="journal article" date="2008" name="Nature">
        <title>The genome of the choanoflagellate Monosiga brevicollis and the origin of metazoans.</title>
        <authorList>
            <consortium name="JGI Sequencing"/>
            <person name="King N."/>
            <person name="Westbrook M.J."/>
            <person name="Young S.L."/>
            <person name="Kuo A."/>
            <person name="Abedin M."/>
            <person name="Chapman J."/>
            <person name="Fairclough S."/>
            <person name="Hellsten U."/>
            <person name="Isogai Y."/>
            <person name="Letunic I."/>
            <person name="Marr M."/>
            <person name="Pincus D."/>
            <person name="Putnam N."/>
            <person name="Rokas A."/>
            <person name="Wright K.J."/>
            <person name="Zuzow R."/>
            <person name="Dirks W."/>
            <person name="Good M."/>
            <person name="Goodstein D."/>
            <person name="Lemons D."/>
            <person name="Li W."/>
            <person name="Lyons J.B."/>
            <person name="Morris A."/>
            <person name="Nichols S."/>
            <person name="Richter D.J."/>
            <person name="Salamov A."/>
            <person name="Bork P."/>
            <person name="Lim W.A."/>
            <person name="Manning G."/>
            <person name="Miller W.T."/>
            <person name="McGinnis W."/>
            <person name="Shapiro H."/>
            <person name="Tjian R."/>
            <person name="Grigoriev I.V."/>
            <person name="Rokhsar D."/>
        </authorList>
    </citation>
    <scope>NUCLEOTIDE SEQUENCE [LARGE SCALE GENOMIC DNA]</scope>
    <source>
        <strain evidence="4">MX1 / ATCC 50154</strain>
    </source>
</reference>